<keyword evidence="7 8" id="KW-0472">Membrane</keyword>
<proteinExistence type="inferred from homology"/>
<dbReference type="InterPro" id="IPR006702">
    <property type="entry name" value="CASP_dom"/>
</dbReference>
<evidence type="ECO:0000256" key="4">
    <source>
        <dbReference type="ARBA" id="ARBA00022475"/>
    </source>
</evidence>
<dbReference type="PANTHER" id="PTHR33573">
    <property type="entry name" value="CASP-LIKE PROTEIN 4A4"/>
    <property type="match status" value="1"/>
</dbReference>
<evidence type="ECO:0000313" key="11">
    <source>
        <dbReference type="Proteomes" id="UP000447434"/>
    </source>
</evidence>
<evidence type="ECO:0000256" key="5">
    <source>
        <dbReference type="ARBA" id="ARBA00022692"/>
    </source>
</evidence>
<keyword evidence="4 8" id="KW-1003">Cell membrane</keyword>
<protein>
    <recommendedName>
        <fullName evidence="8">CASP-like protein</fullName>
    </recommendedName>
</protein>
<dbReference type="GO" id="GO:0005886">
    <property type="term" value="C:plasma membrane"/>
    <property type="evidence" value="ECO:0007669"/>
    <property type="project" value="UniProtKB-SubCell"/>
</dbReference>
<comment type="subunit">
    <text evidence="3 8">Homodimer and heterodimers.</text>
</comment>
<dbReference type="Pfam" id="PF04535">
    <property type="entry name" value="CASP_dom"/>
    <property type="match status" value="1"/>
</dbReference>
<reference evidence="11" key="1">
    <citation type="journal article" date="2020" name="Nat. Commun.">
        <title>Genome sequence of the cluster root forming white lupin.</title>
        <authorList>
            <person name="Hufnagel B."/>
            <person name="Marques A."/>
            <person name="Soriano A."/>
            <person name="Marques L."/>
            <person name="Divol F."/>
            <person name="Doumas P."/>
            <person name="Sallet E."/>
            <person name="Mancinotti D."/>
            <person name="Carrere S."/>
            <person name="Marande W."/>
            <person name="Arribat S."/>
            <person name="Keller J."/>
            <person name="Huneau C."/>
            <person name="Blein T."/>
            <person name="Aime D."/>
            <person name="Laguerre M."/>
            <person name="Taylor J."/>
            <person name="Schubert V."/>
            <person name="Nelson M."/>
            <person name="Geu-Flores F."/>
            <person name="Crespi M."/>
            <person name="Gallardo-Guerrero K."/>
            <person name="Delaux P.-M."/>
            <person name="Salse J."/>
            <person name="Berges H."/>
            <person name="Guyot R."/>
            <person name="Gouzy J."/>
            <person name="Peret B."/>
        </authorList>
    </citation>
    <scope>NUCLEOTIDE SEQUENCE [LARGE SCALE GENOMIC DNA]</scope>
    <source>
        <strain evidence="11">cv. Amiga</strain>
    </source>
</reference>
<comment type="caution">
    <text evidence="8">Lacks conserved residue(s) required for the propagation of feature annotation.</text>
</comment>
<evidence type="ECO:0000256" key="3">
    <source>
        <dbReference type="ARBA" id="ARBA00011489"/>
    </source>
</evidence>
<dbReference type="Proteomes" id="UP000447434">
    <property type="component" value="Chromosome 1"/>
</dbReference>
<keyword evidence="5 8" id="KW-0812">Transmembrane</keyword>
<keyword evidence="6 8" id="KW-1133">Transmembrane helix</keyword>
<accession>A0A6A4R8N8</accession>
<sequence length="72" mass="7936">MKLMFAFEGIMAYFVISSSSSAIPLTNRMREGADNIFTDTSSVAITMSFFAFFCLALSALISGYKLSLQPYL</sequence>
<comment type="caution">
    <text evidence="10">The sequence shown here is derived from an EMBL/GenBank/DDBJ whole genome shotgun (WGS) entry which is preliminary data.</text>
</comment>
<evidence type="ECO:0000256" key="2">
    <source>
        <dbReference type="ARBA" id="ARBA00007651"/>
    </source>
</evidence>
<evidence type="ECO:0000313" key="10">
    <source>
        <dbReference type="EMBL" id="KAE9622269.1"/>
    </source>
</evidence>
<evidence type="ECO:0000259" key="9">
    <source>
        <dbReference type="Pfam" id="PF04535"/>
    </source>
</evidence>
<comment type="subcellular location">
    <subcellularLocation>
        <location evidence="1 8">Cell membrane</location>
        <topology evidence="1 8">Multi-pass membrane protein</topology>
    </subcellularLocation>
</comment>
<feature type="transmembrane region" description="Helical" evidence="8">
    <location>
        <begin position="45"/>
        <end position="64"/>
    </location>
</feature>
<dbReference type="EMBL" id="WOCE01000001">
    <property type="protein sequence ID" value="KAE9622269.1"/>
    <property type="molecule type" value="Genomic_DNA"/>
</dbReference>
<name>A0A6A4R8N8_LUPAL</name>
<evidence type="ECO:0000256" key="7">
    <source>
        <dbReference type="ARBA" id="ARBA00023136"/>
    </source>
</evidence>
<feature type="domain" description="Casparian strip membrane protein" evidence="9">
    <location>
        <begin position="3"/>
        <end position="54"/>
    </location>
</feature>
<dbReference type="OrthoDB" id="1924823at2759"/>
<keyword evidence="11" id="KW-1185">Reference proteome</keyword>
<evidence type="ECO:0000256" key="6">
    <source>
        <dbReference type="ARBA" id="ARBA00022989"/>
    </source>
</evidence>
<gene>
    <name evidence="10" type="ORF">Lalb_Chr01g0023451</name>
</gene>
<organism evidence="10 11">
    <name type="scientific">Lupinus albus</name>
    <name type="common">White lupine</name>
    <name type="synonym">Lupinus termis</name>
    <dbReference type="NCBI Taxonomy" id="3870"/>
    <lineage>
        <taxon>Eukaryota</taxon>
        <taxon>Viridiplantae</taxon>
        <taxon>Streptophyta</taxon>
        <taxon>Embryophyta</taxon>
        <taxon>Tracheophyta</taxon>
        <taxon>Spermatophyta</taxon>
        <taxon>Magnoliopsida</taxon>
        <taxon>eudicotyledons</taxon>
        <taxon>Gunneridae</taxon>
        <taxon>Pentapetalae</taxon>
        <taxon>rosids</taxon>
        <taxon>fabids</taxon>
        <taxon>Fabales</taxon>
        <taxon>Fabaceae</taxon>
        <taxon>Papilionoideae</taxon>
        <taxon>50 kb inversion clade</taxon>
        <taxon>genistoids sensu lato</taxon>
        <taxon>core genistoids</taxon>
        <taxon>Genisteae</taxon>
        <taxon>Lupinus</taxon>
    </lineage>
</organism>
<dbReference type="PANTHER" id="PTHR33573:SF57">
    <property type="entry name" value="CASP-LIKE PROTEIN 4B1"/>
    <property type="match status" value="1"/>
</dbReference>
<evidence type="ECO:0000256" key="1">
    <source>
        <dbReference type="ARBA" id="ARBA00004651"/>
    </source>
</evidence>
<dbReference type="AlphaFoldDB" id="A0A6A4R8N8"/>
<comment type="similarity">
    <text evidence="2 8">Belongs to the Casparian strip membrane proteins (CASP) family.</text>
</comment>
<evidence type="ECO:0000256" key="8">
    <source>
        <dbReference type="RuleBase" id="RU361233"/>
    </source>
</evidence>